<proteinExistence type="predicted"/>
<organism evidence="1 2">
    <name type="scientific">Furfurilactobacillus curtus</name>
    <dbReference type="NCBI Taxonomy" id="1746200"/>
    <lineage>
        <taxon>Bacteria</taxon>
        <taxon>Bacillati</taxon>
        <taxon>Bacillota</taxon>
        <taxon>Bacilli</taxon>
        <taxon>Lactobacillales</taxon>
        <taxon>Lactobacillaceae</taxon>
        <taxon>Furfurilactobacillus</taxon>
    </lineage>
</organism>
<accession>A0ABQ5JKF3</accession>
<dbReference type="PANTHER" id="PTHR10000">
    <property type="entry name" value="PHOSPHOSERINE PHOSPHATASE"/>
    <property type="match status" value="1"/>
</dbReference>
<evidence type="ECO:0000313" key="2">
    <source>
        <dbReference type="Proteomes" id="UP001628078"/>
    </source>
</evidence>
<name>A0ABQ5JKF3_9LACO</name>
<dbReference type="PANTHER" id="PTHR10000:SF8">
    <property type="entry name" value="HAD SUPERFAMILY HYDROLASE-LIKE, TYPE 3"/>
    <property type="match status" value="1"/>
</dbReference>
<gene>
    <name evidence="1" type="ORF">JCM31185_00830</name>
</gene>
<dbReference type="InterPro" id="IPR000150">
    <property type="entry name" value="Cof"/>
</dbReference>
<dbReference type="EMBL" id="BQXO01000001">
    <property type="protein sequence ID" value="GKT04794.1"/>
    <property type="molecule type" value="Genomic_DNA"/>
</dbReference>
<dbReference type="SFLD" id="SFLDG01140">
    <property type="entry name" value="C2.B:_Phosphomannomutase_and_P"/>
    <property type="match status" value="1"/>
</dbReference>
<evidence type="ECO:0000313" key="1">
    <source>
        <dbReference type="EMBL" id="GKT04794.1"/>
    </source>
</evidence>
<dbReference type="SFLD" id="SFLDS00003">
    <property type="entry name" value="Haloacid_Dehalogenase"/>
    <property type="match status" value="1"/>
</dbReference>
<dbReference type="NCBIfam" id="TIGR00099">
    <property type="entry name" value="Cof-subfamily"/>
    <property type="match status" value="1"/>
</dbReference>
<dbReference type="NCBIfam" id="TIGR01484">
    <property type="entry name" value="HAD-SF-IIB"/>
    <property type="match status" value="1"/>
</dbReference>
<sequence>MIKLIASDLDETLLDTDGTLSAKNIQAIKEATAAGVYFVPNSGRGYESFEDNLQALGLAQQPGQYKISFNGAAILENAGDRVLATNAIPFAIAKGVFDAGRTFDQVSCHAYTLNQLYIYHQTPTDAAYMASRSVPFTRLNEPDLNFLASEPIMKVIFETPDVARQHELADFVMARYGDDVDVTFSSGRYIEFNRKGINKGRALLQLAELLQLDQSETMAVGDNFNDLSMIQAAGVGVAVANAVPAVAAAANLVTRATNDQAAMAEIIQEHVLPGYRHG</sequence>
<reference evidence="1 2" key="1">
    <citation type="submission" date="2022-03" db="EMBL/GenBank/DDBJ databases">
        <title>Draft genome sequence of Furfurilactobacillus curtus JCM 31185.</title>
        <authorList>
            <person name="Suzuki S."/>
            <person name="Endo A."/>
            <person name="Kajikawa A."/>
        </authorList>
    </citation>
    <scope>NUCLEOTIDE SEQUENCE [LARGE SCALE GENOMIC DNA]</scope>
    <source>
        <strain evidence="1 2">JCM 31185</strain>
    </source>
</reference>
<comment type="caution">
    <text evidence="1">The sequence shown here is derived from an EMBL/GenBank/DDBJ whole genome shotgun (WGS) entry which is preliminary data.</text>
</comment>
<dbReference type="InterPro" id="IPR006379">
    <property type="entry name" value="HAD-SF_hydro_IIB"/>
</dbReference>
<dbReference type="Gene3D" id="3.30.1240.10">
    <property type="match status" value="1"/>
</dbReference>
<dbReference type="InterPro" id="IPR023214">
    <property type="entry name" value="HAD_sf"/>
</dbReference>
<protein>
    <submittedName>
        <fullName evidence="1">Haloacid dehalogenase</fullName>
    </submittedName>
</protein>
<dbReference type="Pfam" id="PF08282">
    <property type="entry name" value="Hydrolase_3"/>
    <property type="match status" value="1"/>
</dbReference>
<dbReference type="Proteomes" id="UP001628078">
    <property type="component" value="Unassembled WGS sequence"/>
</dbReference>
<keyword evidence="2" id="KW-1185">Reference proteome</keyword>
<dbReference type="InterPro" id="IPR036412">
    <property type="entry name" value="HAD-like_sf"/>
</dbReference>
<dbReference type="SUPFAM" id="SSF56784">
    <property type="entry name" value="HAD-like"/>
    <property type="match status" value="1"/>
</dbReference>
<dbReference type="Gene3D" id="3.40.50.1000">
    <property type="entry name" value="HAD superfamily/HAD-like"/>
    <property type="match status" value="1"/>
</dbReference>